<dbReference type="PANTHER" id="PTHR45774:SF4">
    <property type="entry name" value="AXUNDEAD, ISOFORM F"/>
    <property type="match status" value="1"/>
</dbReference>
<dbReference type="GO" id="GO:0005829">
    <property type="term" value="C:cytosol"/>
    <property type="evidence" value="ECO:0007669"/>
    <property type="project" value="TreeGrafter"/>
</dbReference>
<reference evidence="2" key="1">
    <citation type="submission" date="2015-11" db="EMBL/GenBank/DDBJ databases">
        <title>De novo transcriptome assembly of four potential Pierce s Disease insect vectors from Arizona vineyards.</title>
        <authorList>
            <person name="Tassone E.E."/>
        </authorList>
    </citation>
    <scope>NUCLEOTIDE SEQUENCE</scope>
</reference>
<dbReference type="AlphaFoldDB" id="A0A1B6H785"/>
<organism evidence="2">
    <name type="scientific">Homalodisca liturata</name>
    <dbReference type="NCBI Taxonomy" id="320908"/>
    <lineage>
        <taxon>Eukaryota</taxon>
        <taxon>Metazoa</taxon>
        <taxon>Ecdysozoa</taxon>
        <taxon>Arthropoda</taxon>
        <taxon>Hexapoda</taxon>
        <taxon>Insecta</taxon>
        <taxon>Pterygota</taxon>
        <taxon>Neoptera</taxon>
        <taxon>Paraneoptera</taxon>
        <taxon>Hemiptera</taxon>
        <taxon>Auchenorrhyncha</taxon>
        <taxon>Membracoidea</taxon>
        <taxon>Cicadellidae</taxon>
        <taxon>Cicadellinae</taxon>
        <taxon>Proconiini</taxon>
        <taxon>Homalodisca</taxon>
    </lineage>
</organism>
<evidence type="ECO:0000259" key="1">
    <source>
        <dbReference type="SMART" id="SM00875"/>
    </source>
</evidence>
<dbReference type="PANTHER" id="PTHR45774">
    <property type="entry name" value="BTB/POZ DOMAIN-CONTAINING"/>
    <property type="match status" value="1"/>
</dbReference>
<dbReference type="EMBL" id="GECU01037206">
    <property type="protein sequence ID" value="JAS70500.1"/>
    <property type="molecule type" value="Transcribed_RNA"/>
</dbReference>
<dbReference type="InterPro" id="IPR011705">
    <property type="entry name" value="BACK"/>
</dbReference>
<gene>
    <name evidence="2" type="ORF">g.46680</name>
</gene>
<dbReference type="Pfam" id="PF07707">
    <property type="entry name" value="BACK"/>
    <property type="match status" value="1"/>
</dbReference>
<protein>
    <recommendedName>
        <fullName evidence="1">BACK domain-containing protein</fullName>
    </recommendedName>
</protein>
<dbReference type="SMART" id="SM00875">
    <property type="entry name" value="BACK"/>
    <property type="match status" value="1"/>
</dbReference>
<feature type="domain" description="BACK" evidence="1">
    <location>
        <begin position="17"/>
        <end position="117"/>
    </location>
</feature>
<dbReference type="GO" id="GO:0022008">
    <property type="term" value="P:neurogenesis"/>
    <property type="evidence" value="ECO:0007669"/>
    <property type="project" value="TreeGrafter"/>
</dbReference>
<evidence type="ECO:0000313" key="2">
    <source>
        <dbReference type="EMBL" id="JAS70500.1"/>
    </source>
</evidence>
<dbReference type="Gene3D" id="1.25.40.420">
    <property type="match status" value="1"/>
</dbReference>
<name>A0A1B6H785_9HEMI</name>
<accession>A0A1B6H785</accession>
<proteinExistence type="predicted"/>
<sequence length="326" mass="37229">MLIVPKSANDVFPALLCVANISCPELEPQVTKIVQEETQALLNSKYFLDLDTKSLEFISRQEKLSVTELELWRALVRWAQNKATTNSEKTLRQHLQLILPNVRLLTFSPEDISKEVICTKILESDEVVKLLSAIANNHTLNLPGFCSSYKLRKQPDTVTYHISALTKDYLLRRDICEKKFNLNEFSKSSPSCISSVSIYTTENILIESFGVRRNNISDKLIYELKCTITVYNLDRTLCNELSILEVSAMIAADGNLVNLPLKLKNGQPVILKAKSSYIFELKFNTHHSTYYFLENGYKVNCKKILFHPIVILLNSHSHILEISFRV</sequence>